<dbReference type="InterPro" id="IPR027417">
    <property type="entry name" value="P-loop_NTPase"/>
</dbReference>
<dbReference type="Pfam" id="PF13166">
    <property type="entry name" value="AAA_13"/>
    <property type="match status" value="1"/>
</dbReference>
<keyword evidence="3" id="KW-1185">Reference proteome</keyword>
<dbReference type="PANTHER" id="PTHR32182:SF22">
    <property type="entry name" value="ATP-DEPENDENT ENDONUCLEASE, OLD FAMILY-RELATED"/>
    <property type="match status" value="1"/>
</dbReference>
<dbReference type="PANTHER" id="PTHR32182">
    <property type="entry name" value="DNA REPLICATION AND REPAIR PROTEIN RECF"/>
    <property type="match status" value="1"/>
</dbReference>
<gene>
    <name evidence="2" type="ORF">CP49_34845</name>
</gene>
<reference evidence="2 3" key="1">
    <citation type="submission" date="2014-03" db="EMBL/GenBank/DDBJ databases">
        <title>Bradyrhizobium valentinum sp. nov., isolated from effective nodules of Lupinus mariae-josephae, a lupine endemic of basic-lime soils in Eastern Spain.</title>
        <authorList>
            <person name="Duran D."/>
            <person name="Rey L."/>
            <person name="Navarro A."/>
            <person name="Busquets A."/>
            <person name="Imperial J."/>
            <person name="Ruiz-Argueso T."/>
        </authorList>
    </citation>
    <scope>NUCLEOTIDE SEQUENCE [LARGE SCALE GENOMIC DNA]</scope>
    <source>
        <strain evidence="2 3">LmjM3</strain>
    </source>
</reference>
<evidence type="ECO:0000259" key="1">
    <source>
        <dbReference type="Pfam" id="PF13166"/>
    </source>
</evidence>
<feature type="domain" description="Protein CR006 P-loop" evidence="1">
    <location>
        <begin position="626"/>
        <end position="710"/>
    </location>
</feature>
<accession>A0A0R3KX02</accession>
<dbReference type="GO" id="GO:0006302">
    <property type="term" value="P:double-strand break repair"/>
    <property type="evidence" value="ECO:0007669"/>
    <property type="project" value="TreeGrafter"/>
</dbReference>
<organism evidence="2 3">
    <name type="scientific">Bradyrhizobium valentinum</name>
    <dbReference type="NCBI Taxonomy" id="1518501"/>
    <lineage>
        <taxon>Bacteria</taxon>
        <taxon>Pseudomonadati</taxon>
        <taxon>Pseudomonadota</taxon>
        <taxon>Alphaproteobacteria</taxon>
        <taxon>Hyphomicrobiales</taxon>
        <taxon>Nitrobacteraceae</taxon>
        <taxon>Bradyrhizobium</taxon>
    </lineage>
</organism>
<sequence>MTTTAAPRTVLETILDWSVDRPMWQRDALRRIIAVGTPNDAAIAELLALCKKEHGATGCDLEPVALEVAHLPANPANGASVTISSLSDIVGVNQLAPGQTLPFETAGLTIVYGPNGAGKSGYGRVLKRACRARKAGEIMPDAYQPAPTGKATASFSILKDGIAADPVAWSDTAGPHNVLSAISVFDRDCGSVHVQEKNEVAFRPFGLDISDDLAGVCQKLKQLLVAEEAQLSAARHPVFATPTWNLTTDVGKILSALAYNTDLATLETLGEMTAEERLRLARLREDLQKNPVEAAAAQRLVADDVRRLILALDGYAVAYSDEALQKLKSLADIARETRAAATAAADKAFGGLSVAGVGGTTWRALWEAARRYSEHAAYPGKAFPHSEHEICVLCHQPLTAEAKARLQDFESFIKADAEAQANASETAFNSALASFKKSKLDIRVIGSMRRRLAVQTPGVARAVLRFIASADLRRRQCLGSLSTEMQLTLTSFASSPKEQLQAIETAAQDYASQLDDAAQEVGRAKLIKERDGLADRDAVSALMDNVRMEVARLGTLRIVRRCTDDMATNAITKLGNDIADNVITPKMRDQFQSEIVSLAAEKVRVEIVRSGGQYGSPNYQVRLFANPKAKVHSVLSEGEQTCVALAAFLAELATASHKSALVFDDPVTSLDHRWRDKVAERLVKECKQRQIIVFTHDMVFVNDLHDKAARHGARAKLVSLSRGPSGTGIVTDGLPWQHASLKDRIDKLEKDGRAARALYDANDEEQYRDAAIGIYNRLRASWERGLEDVLFAGVILRHRDYIDAKNPRRVTAVEAADVDVYRNNLKKCSDLVEAHDPSRGRDASVPPPDEIMADIKTLADWAAAMRTKQNAIA</sequence>
<evidence type="ECO:0000313" key="2">
    <source>
        <dbReference type="EMBL" id="KRR00169.1"/>
    </source>
</evidence>
<proteinExistence type="predicted"/>
<dbReference type="EMBL" id="LLXX01000167">
    <property type="protein sequence ID" value="KRR00169.1"/>
    <property type="molecule type" value="Genomic_DNA"/>
</dbReference>
<name>A0A0R3KX02_9BRAD</name>
<dbReference type="RefSeq" id="WP_057853691.1">
    <property type="nucleotide sequence ID" value="NZ_LLXX01000167.1"/>
</dbReference>
<dbReference type="SUPFAM" id="SSF52540">
    <property type="entry name" value="P-loop containing nucleoside triphosphate hydrolases"/>
    <property type="match status" value="1"/>
</dbReference>
<dbReference type="CDD" id="cd00267">
    <property type="entry name" value="ABC_ATPase"/>
    <property type="match status" value="1"/>
</dbReference>
<evidence type="ECO:0000313" key="3">
    <source>
        <dbReference type="Proteomes" id="UP000051913"/>
    </source>
</evidence>
<comment type="caution">
    <text evidence="2">The sequence shown here is derived from an EMBL/GenBank/DDBJ whole genome shotgun (WGS) entry which is preliminary data.</text>
</comment>
<dbReference type="GO" id="GO:0000731">
    <property type="term" value="P:DNA synthesis involved in DNA repair"/>
    <property type="evidence" value="ECO:0007669"/>
    <property type="project" value="TreeGrafter"/>
</dbReference>
<dbReference type="Gene3D" id="3.40.50.300">
    <property type="entry name" value="P-loop containing nucleotide triphosphate hydrolases"/>
    <property type="match status" value="1"/>
</dbReference>
<protein>
    <submittedName>
        <fullName evidence="2">DNA repair protein</fullName>
    </submittedName>
</protein>
<dbReference type="AlphaFoldDB" id="A0A0R3KX02"/>
<dbReference type="InterPro" id="IPR026866">
    <property type="entry name" value="CR006_AAA"/>
</dbReference>
<dbReference type="Proteomes" id="UP000051913">
    <property type="component" value="Unassembled WGS sequence"/>
</dbReference>